<evidence type="ECO:0000256" key="3">
    <source>
        <dbReference type="ARBA" id="ARBA00009620"/>
    </source>
</evidence>
<dbReference type="Gene3D" id="2.60.370.10">
    <property type="entry name" value="Ctag/Cox11"/>
    <property type="match status" value="1"/>
</dbReference>
<reference evidence="12 13" key="1">
    <citation type="submission" date="2019-09" db="EMBL/GenBank/DDBJ databases">
        <title>NBRP : Genome information of microbial organism related human and environment.</title>
        <authorList>
            <person name="Hattori M."/>
            <person name="Oshima K."/>
            <person name="Inaba H."/>
            <person name="Suda W."/>
            <person name="Sakamoto M."/>
            <person name="Iino T."/>
            <person name="Kitahara M."/>
            <person name="Oshida Y."/>
            <person name="Iida T."/>
            <person name="Kudo T."/>
            <person name="Itoh T."/>
            <person name="Ohkuma M."/>
        </authorList>
    </citation>
    <scope>NUCLEOTIDE SEQUENCE [LARGE SCALE GENOMIC DNA]</scope>
    <source>
        <strain evidence="12 13">Q-1</strain>
    </source>
</reference>
<keyword evidence="8 10" id="KW-0186">Copper</keyword>
<comment type="function">
    <text evidence="1 10">Exerts its effect at some terminal stage of cytochrome c oxidase synthesis, probably by being involved in the insertion of the copper B into subunit I.</text>
</comment>
<feature type="signal peptide" evidence="11">
    <location>
        <begin position="1"/>
        <end position="28"/>
    </location>
</feature>
<comment type="subcellular location">
    <subcellularLocation>
        <location evidence="2 10">Cell inner membrane</location>
        <topology evidence="2 10">Single-pass type II membrane protein</topology>
        <orientation evidence="2 10">Periplasmic side</orientation>
    </subcellularLocation>
</comment>
<dbReference type="PANTHER" id="PTHR21320:SF3">
    <property type="entry name" value="CYTOCHROME C OXIDASE ASSEMBLY PROTEIN COX11, MITOCHONDRIAL-RELATED"/>
    <property type="match status" value="1"/>
</dbReference>
<keyword evidence="6 10" id="KW-0735">Signal-anchor</keyword>
<dbReference type="RefSeq" id="WP_042086786.1">
    <property type="nucleotide sequence ID" value="NZ_BKCN01000006.1"/>
</dbReference>
<evidence type="ECO:0000256" key="7">
    <source>
        <dbReference type="ARBA" id="ARBA00022989"/>
    </source>
</evidence>
<dbReference type="NCBIfam" id="NF003465">
    <property type="entry name" value="PRK05089.1"/>
    <property type="match status" value="1"/>
</dbReference>
<evidence type="ECO:0000256" key="11">
    <source>
        <dbReference type="SAM" id="SignalP"/>
    </source>
</evidence>
<evidence type="ECO:0000256" key="8">
    <source>
        <dbReference type="ARBA" id="ARBA00023008"/>
    </source>
</evidence>
<evidence type="ECO:0000256" key="2">
    <source>
        <dbReference type="ARBA" id="ARBA00004382"/>
    </source>
</evidence>
<keyword evidence="9 10" id="KW-0472">Membrane</keyword>
<evidence type="ECO:0000313" key="12">
    <source>
        <dbReference type="EMBL" id="GER03802.1"/>
    </source>
</evidence>
<protein>
    <recommendedName>
        <fullName evidence="4 10">Cytochrome c oxidase assembly protein CtaG</fullName>
    </recommendedName>
</protein>
<evidence type="ECO:0000256" key="5">
    <source>
        <dbReference type="ARBA" id="ARBA00022692"/>
    </source>
</evidence>
<keyword evidence="13" id="KW-1185">Reference proteome</keyword>
<dbReference type="Pfam" id="PF04442">
    <property type="entry name" value="CtaG_Cox11"/>
    <property type="match status" value="1"/>
</dbReference>
<keyword evidence="10" id="KW-0997">Cell inner membrane</keyword>
<comment type="similarity">
    <text evidence="3 10">Belongs to the COX11/CtaG family.</text>
</comment>
<dbReference type="InterPro" id="IPR023471">
    <property type="entry name" value="CtaG/Cox11_dom_sf"/>
</dbReference>
<sequence length="205" mass="22102">MTQATKNLRAVGLALLALAASGSLAVFAVPLYQLFCQVTGYGGTTQRVDQAGVEILDRVMEVRFDGSVDSALPWAFKPVQTTQSVKVGETALAFYEATNLSDKAITGTAVFNVTPHKAGLYFSKIECFCFTEQTLQPGETVNMPVTYFIDPAIAEEDNLDGVSQIVLSYTFFYQETPEPSANDIHAALDKGAADAPINETARSKE</sequence>
<comment type="caution">
    <text evidence="12">The sequence shown here is derived from an EMBL/GenBank/DDBJ whole genome shotgun (WGS) entry which is preliminary data.</text>
</comment>
<evidence type="ECO:0000256" key="10">
    <source>
        <dbReference type="HAMAP-Rule" id="MF_00155"/>
    </source>
</evidence>
<keyword evidence="11" id="KW-0732">Signal</keyword>
<name>A0A5A7N656_9PROT</name>
<accession>A0A5A7N656</accession>
<evidence type="ECO:0000256" key="1">
    <source>
        <dbReference type="ARBA" id="ARBA00004007"/>
    </source>
</evidence>
<dbReference type="GO" id="GO:0008535">
    <property type="term" value="P:respiratory chain complex IV assembly"/>
    <property type="evidence" value="ECO:0007669"/>
    <property type="project" value="UniProtKB-UniRule"/>
</dbReference>
<keyword evidence="7 10" id="KW-1133">Transmembrane helix</keyword>
<dbReference type="HAMAP" id="MF_00155">
    <property type="entry name" value="CtaG"/>
    <property type="match status" value="1"/>
</dbReference>
<dbReference type="PIRSF" id="PIRSF005413">
    <property type="entry name" value="COX11"/>
    <property type="match status" value="1"/>
</dbReference>
<dbReference type="Proteomes" id="UP000324996">
    <property type="component" value="Unassembled WGS sequence"/>
</dbReference>
<evidence type="ECO:0000256" key="4">
    <source>
        <dbReference type="ARBA" id="ARBA00015384"/>
    </source>
</evidence>
<dbReference type="GO" id="GO:0005886">
    <property type="term" value="C:plasma membrane"/>
    <property type="evidence" value="ECO:0007669"/>
    <property type="project" value="UniProtKB-SubCell"/>
</dbReference>
<dbReference type="GO" id="GO:0005507">
    <property type="term" value="F:copper ion binding"/>
    <property type="evidence" value="ECO:0007669"/>
    <property type="project" value="InterPro"/>
</dbReference>
<dbReference type="FunFam" id="2.60.370.10:FF:000001">
    <property type="entry name" value="COX11 cytochrome c oxidase assembly homolog"/>
    <property type="match status" value="1"/>
</dbReference>
<evidence type="ECO:0000256" key="6">
    <source>
        <dbReference type="ARBA" id="ARBA00022968"/>
    </source>
</evidence>
<evidence type="ECO:0000256" key="9">
    <source>
        <dbReference type="ARBA" id="ARBA00023136"/>
    </source>
</evidence>
<feature type="topological domain" description="Cytoplasmic" evidence="10">
    <location>
        <begin position="1"/>
        <end position="6"/>
    </location>
</feature>
<gene>
    <name evidence="10 12" type="primary">ctaG</name>
    <name evidence="12" type="ORF">JCM17846_14840</name>
</gene>
<evidence type="ECO:0000313" key="13">
    <source>
        <dbReference type="Proteomes" id="UP000324996"/>
    </source>
</evidence>
<feature type="topological domain" description="Periplasmic" evidence="10">
    <location>
        <begin position="29"/>
        <end position="205"/>
    </location>
</feature>
<dbReference type="InterPro" id="IPR007533">
    <property type="entry name" value="Cyt_c_oxidase_assmbl_CtaG"/>
</dbReference>
<dbReference type="EMBL" id="BKCN01000006">
    <property type="protein sequence ID" value="GER03802.1"/>
    <property type="molecule type" value="Genomic_DNA"/>
</dbReference>
<proteinExistence type="inferred from homology"/>
<keyword evidence="10" id="KW-1003">Cell membrane</keyword>
<dbReference type="SUPFAM" id="SSF110111">
    <property type="entry name" value="Ctag/Cox11"/>
    <property type="match status" value="1"/>
</dbReference>
<dbReference type="PANTHER" id="PTHR21320">
    <property type="entry name" value="CYTOCHROME C OXIDASE ASSEMBLY PROTEIN COX11-RELATED"/>
    <property type="match status" value="1"/>
</dbReference>
<keyword evidence="5 10" id="KW-0812">Transmembrane</keyword>
<organism evidence="12 13">
    <name type="scientific">Iodidimonas nitroreducens</name>
    <dbReference type="NCBI Taxonomy" id="1236968"/>
    <lineage>
        <taxon>Bacteria</taxon>
        <taxon>Pseudomonadati</taxon>
        <taxon>Pseudomonadota</taxon>
        <taxon>Alphaproteobacteria</taxon>
        <taxon>Iodidimonadales</taxon>
        <taxon>Iodidimonadaceae</taxon>
        <taxon>Iodidimonas</taxon>
    </lineage>
</organism>
<dbReference type="AlphaFoldDB" id="A0A5A7N656"/>
<feature type="chain" id="PRO_5023096711" description="Cytochrome c oxidase assembly protein CtaG" evidence="11">
    <location>
        <begin position="29"/>
        <end position="205"/>
    </location>
</feature>